<dbReference type="OrthoDB" id="5493030at2"/>
<protein>
    <submittedName>
        <fullName evidence="1">Uncharacterized protein</fullName>
    </submittedName>
</protein>
<gene>
    <name evidence="1" type="ORF">FJV41_27315</name>
</gene>
<dbReference type="RefSeq" id="WP_141645503.1">
    <property type="nucleotide sequence ID" value="NZ_VIFM01000125.1"/>
</dbReference>
<organism evidence="1 2">
    <name type="scientific">Myxococcus llanfairpwllgwyngyllgogerychwyrndrobwllllantysiliogogogochensis</name>
    <dbReference type="NCBI Taxonomy" id="2590453"/>
    <lineage>
        <taxon>Bacteria</taxon>
        <taxon>Pseudomonadati</taxon>
        <taxon>Myxococcota</taxon>
        <taxon>Myxococcia</taxon>
        <taxon>Myxococcales</taxon>
        <taxon>Cystobacterineae</taxon>
        <taxon>Myxococcaceae</taxon>
        <taxon>Myxococcus</taxon>
    </lineage>
</organism>
<dbReference type="AlphaFoldDB" id="A0A540WUT3"/>
<proteinExistence type="predicted"/>
<dbReference type="Proteomes" id="UP000315369">
    <property type="component" value="Unassembled WGS sequence"/>
</dbReference>
<name>A0A540WUT3_9BACT</name>
<reference evidence="1 2" key="1">
    <citation type="submission" date="2019-06" db="EMBL/GenBank/DDBJ databases">
        <authorList>
            <person name="Livingstone P."/>
            <person name="Whitworth D."/>
        </authorList>
    </citation>
    <scope>NUCLEOTIDE SEQUENCE [LARGE SCALE GENOMIC DNA]</scope>
    <source>
        <strain evidence="1 2">AM401</strain>
    </source>
</reference>
<evidence type="ECO:0000313" key="2">
    <source>
        <dbReference type="Proteomes" id="UP000315369"/>
    </source>
</evidence>
<accession>A0A540WUT3</accession>
<comment type="caution">
    <text evidence="1">The sequence shown here is derived from an EMBL/GenBank/DDBJ whole genome shotgun (WGS) entry which is preliminary data.</text>
</comment>
<sequence>MLVSAVTLGCALLLGQVEGGPPAEVTPVEVAPAEVAPPIIQPPAVPLPFQDSERPALCLELPPTPNVPSGQWRAQCSHEQRRCLITPRRELDVDGQETERFLERVRPCVPEEAAPVPNEELRTYRLEPSIADAPPGWYRDERGRVMQFNFDLHRRVWLGGAWSPLWPGDEAREDRVRLDFGIALELAARKRLHRLHFLETELSLGEPSIDFSLLRYDFSVERDEPLFRITTFFGEPRRYDVSINLGVWLETLRVEDLERGEARGGFLTWGTLHATLDLWHSRDLVSYVRVRAGPSAERDYENGISTLVPGAALEGNLTLDRDGFHHLRFGMEAEKVLLSRAVEGRPLRPERLRLSAGYELILLAINDQPLSLVADARGVWRNDIAFLPERWEWSASAGLRFSLWAPARRSAPIAEKARD</sequence>
<dbReference type="EMBL" id="VIFM01000125">
    <property type="protein sequence ID" value="TQF12785.1"/>
    <property type="molecule type" value="Genomic_DNA"/>
</dbReference>
<keyword evidence="2" id="KW-1185">Reference proteome</keyword>
<evidence type="ECO:0000313" key="1">
    <source>
        <dbReference type="EMBL" id="TQF12785.1"/>
    </source>
</evidence>